<dbReference type="InterPro" id="IPR013518">
    <property type="entry name" value="K_chnl_inward-rec_Kir_cyto"/>
</dbReference>
<evidence type="ECO:0000256" key="8">
    <source>
        <dbReference type="ARBA" id="ARBA00023065"/>
    </source>
</evidence>
<name>A0A1W1Y5Y8_9BURK</name>
<dbReference type="RefSeq" id="WP_084282217.1">
    <property type="nucleotide sequence ID" value="NZ_FWXJ01000002.1"/>
</dbReference>
<dbReference type="SUPFAM" id="SSF81296">
    <property type="entry name" value="E set domains"/>
    <property type="match status" value="1"/>
</dbReference>
<dbReference type="GO" id="GO:0005886">
    <property type="term" value="C:plasma membrane"/>
    <property type="evidence" value="ECO:0007669"/>
    <property type="project" value="TreeGrafter"/>
</dbReference>
<dbReference type="STRING" id="1938817.SAMN06296008_1029"/>
<keyword evidence="8" id="KW-0406">Ion transport</keyword>
<evidence type="ECO:0000256" key="10">
    <source>
        <dbReference type="ARBA" id="ARBA00023303"/>
    </source>
</evidence>
<keyword evidence="2" id="KW-0813">Transport</keyword>
<feature type="domain" description="Potassium channel" evidence="12">
    <location>
        <begin position="51"/>
        <end position="122"/>
    </location>
</feature>
<dbReference type="GO" id="GO:0034702">
    <property type="term" value="C:monoatomic ion channel complex"/>
    <property type="evidence" value="ECO:0007669"/>
    <property type="project" value="UniProtKB-KW"/>
</dbReference>
<dbReference type="PRINTS" id="PR01320">
    <property type="entry name" value="KIRCHANNEL"/>
</dbReference>
<dbReference type="Pfam" id="PF17655">
    <property type="entry name" value="IRK_C"/>
    <property type="match status" value="1"/>
</dbReference>
<feature type="transmembrane region" description="Helical" evidence="11">
    <location>
        <begin position="97"/>
        <end position="122"/>
    </location>
</feature>
<sequence length="303" mass="34200">MLQKNKFSQVLRTNFKEKYRSEGFDFYHGTLKSSLTKFIGTFVLIFLGLNAIFGFLYYLQPNSIAGVPTHNFLDCFFFSVQTMGTIGYGAYTPQTIYAHTLATLEVMIGLVGIGTFAALTFARISLPSGRLKFSEQCVINVDDGVPKLMFRVVHLRNNMIMNAKISLQLLMPTTNSHGQVEICLVDMPLENNYYHVMTASWVVKHEITNTSPIFNKTQADLAAEKCCLIATITGIDGTISQNVNHVYSYLPEDILWDRRFKSVIQFDAEQGEHVIDLNMVNDLEEAFTQQPGFKKILSGLMKK</sequence>
<feature type="domain" description="Inward rectifier potassium channel C-terminal" evidence="13">
    <location>
        <begin position="131"/>
        <end position="285"/>
    </location>
</feature>
<evidence type="ECO:0000259" key="12">
    <source>
        <dbReference type="Pfam" id="PF07885"/>
    </source>
</evidence>
<keyword evidence="5" id="KW-0851">Voltage-gated channel</keyword>
<dbReference type="Proteomes" id="UP000192708">
    <property type="component" value="Unassembled WGS sequence"/>
</dbReference>
<dbReference type="EMBL" id="FWXJ01000002">
    <property type="protein sequence ID" value="SMC31576.1"/>
    <property type="molecule type" value="Genomic_DNA"/>
</dbReference>
<keyword evidence="6" id="KW-0630">Potassium</keyword>
<dbReference type="InterPro" id="IPR013099">
    <property type="entry name" value="K_chnl_dom"/>
</dbReference>
<dbReference type="PANTHER" id="PTHR11767">
    <property type="entry name" value="INWARD RECTIFIER POTASSIUM CHANNEL"/>
    <property type="match status" value="1"/>
</dbReference>
<dbReference type="GO" id="GO:0005242">
    <property type="term" value="F:inward rectifier potassium channel activity"/>
    <property type="evidence" value="ECO:0007669"/>
    <property type="project" value="InterPro"/>
</dbReference>
<protein>
    <submittedName>
        <fullName evidence="14">Inward rectifier potassium channel</fullName>
    </submittedName>
</protein>
<dbReference type="InterPro" id="IPR014756">
    <property type="entry name" value="Ig_E-set"/>
</dbReference>
<evidence type="ECO:0000256" key="3">
    <source>
        <dbReference type="ARBA" id="ARBA00022538"/>
    </source>
</evidence>
<proteinExistence type="predicted"/>
<evidence type="ECO:0000256" key="2">
    <source>
        <dbReference type="ARBA" id="ARBA00022448"/>
    </source>
</evidence>
<comment type="subcellular location">
    <subcellularLocation>
        <location evidence="1">Membrane</location>
        <topology evidence="1">Multi-pass membrane protein</topology>
    </subcellularLocation>
</comment>
<dbReference type="Gene3D" id="2.60.40.1400">
    <property type="entry name" value="G protein-activated inward rectifier potassium channel 1"/>
    <property type="match status" value="1"/>
</dbReference>
<keyword evidence="10 14" id="KW-0407">Ion channel</keyword>
<reference evidence="14 15" key="1">
    <citation type="submission" date="2017-04" db="EMBL/GenBank/DDBJ databases">
        <authorList>
            <person name="Afonso C.L."/>
            <person name="Miller P.J."/>
            <person name="Scott M.A."/>
            <person name="Spackman E."/>
            <person name="Goraichik I."/>
            <person name="Dimitrov K.M."/>
            <person name="Suarez D.L."/>
            <person name="Swayne D.E."/>
        </authorList>
    </citation>
    <scope>NUCLEOTIDE SEQUENCE [LARGE SCALE GENOMIC DNA]</scope>
    <source>
        <strain evidence="14 15">VK13</strain>
    </source>
</reference>
<evidence type="ECO:0000256" key="6">
    <source>
        <dbReference type="ARBA" id="ARBA00022958"/>
    </source>
</evidence>
<dbReference type="GO" id="GO:1990573">
    <property type="term" value="P:potassium ion import across plasma membrane"/>
    <property type="evidence" value="ECO:0007669"/>
    <property type="project" value="TreeGrafter"/>
</dbReference>
<accession>A0A1W1Y5Y8</accession>
<dbReference type="Pfam" id="PF07885">
    <property type="entry name" value="Ion_trans_2"/>
    <property type="match status" value="1"/>
</dbReference>
<dbReference type="SUPFAM" id="SSF81324">
    <property type="entry name" value="Voltage-gated potassium channels"/>
    <property type="match status" value="1"/>
</dbReference>
<keyword evidence="9 11" id="KW-0472">Membrane</keyword>
<gene>
    <name evidence="14" type="ORF">SAMN06296008_1029</name>
</gene>
<evidence type="ECO:0000256" key="1">
    <source>
        <dbReference type="ARBA" id="ARBA00004141"/>
    </source>
</evidence>
<keyword evidence="15" id="KW-1185">Reference proteome</keyword>
<dbReference type="AlphaFoldDB" id="A0A1W1Y5Y8"/>
<evidence type="ECO:0000259" key="13">
    <source>
        <dbReference type="Pfam" id="PF17655"/>
    </source>
</evidence>
<feature type="transmembrane region" description="Helical" evidence="11">
    <location>
        <begin position="71"/>
        <end position="91"/>
    </location>
</feature>
<evidence type="ECO:0000256" key="11">
    <source>
        <dbReference type="SAM" id="Phobius"/>
    </source>
</evidence>
<evidence type="ECO:0000313" key="15">
    <source>
        <dbReference type="Proteomes" id="UP000192708"/>
    </source>
</evidence>
<evidence type="ECO:0000256" key="4">
    <source>
        <dbReference type="ARBA" id="ARBA00022692"/>
    </source>
</evidence>
<dbReference type="OrthoDB" id="9799090at2"/>
<evidence type="ECO:0000256" key="9">
    <source>
        <dbReference type="ARBA" id="ARBA00023136"/>
    </source>
</evidence>
<evidence type="ECO:0000256" key="5">
    <source>
        <dbReference type="ARBA" id="ARBA00022882"/>
    </source>
</evidence>
<dbReference type="InterPro" id="IPR041647">
    <property type="entry name" value="IRK_C"/>
</dbReference>
<evidence type="ECO:0000313" key="14">
    <source>
        <dbReference type="EMBL" id="SMC31576.1"/>
    </source>
</evidence>
<evidence type="ECO:0000256" key="7">
    <source>
        <dbReference type="ARBA" id="ARBA00022989"/>
    </source>
</evidence>
<keyword evidence="4 11" id="KW-0812">Transmembrane</keyword>
<feature type="transmembrane region" description="Helical" evidence="11">
    <location>
        <begin position="38"/>
        <end position="59"/>
    </location>
</feature>
<dbReference type="PANTHER" id="PTHR11767:SF102">
    <property type="entry name" value="INWARDLY RECTIFYING POTASSIUM CHANNEL 1, ISOFORM F"/>
    <property type="match status" value="1"/>
</dbReference>
<dbReference type="Gene3D" id="1.10.287.70">
    <property type="match status" value="1"/>
</dbReference>
<dbReference type="GO" id="GO:0034765">
    <property type="term" value="P:regulation of monoatomic ion transmembrane transport"/>
    <property type="evidence" value="ECO:0007669"/>
    <property type="project" value="TreeGrafter"/>
</dbReference>
<keyword evidence="7 11" id="KW-1133">Transmembrane helix</keyword>
<organism evidence="14 15">
    <name type="scientific">Polynucleobacter kasalickyi</name>
    <dbReference type="NCBI Taxonomy" id="1938817"/>
    <lineage>
        <taxon>Bacteria</taxon>
        <taxon>Pseudomonadati</taxon>
        <taxon>Pseudomonadota</taxon>
        <taxon>Betaproteobacteria</taxon>
        <taxon>Burkholderiales</taxon>
        <taxon>Burkholderiaceae</taxon>
        <taxon>Polynucleobacter</taxon>
    </lineage>
</organism>
<keyword evidence="3" id="KW-0633">Potassium transport</keyword>
<dbReference type="InterPro" id="IPR016449">
    <property type="entry name" value="K_chnl_inward-rec_Kir"/>
</dbReference>